<protein>
    <submittedName>
        <fullName evidence="1">Predicted protein</fullName>
    </submittedName>
</protein>
<name>B0DEH8_LACBS</name>
<dbReference type="AlphaFoldDB" id="B0DEH8"/>
<keyword evidence="2" id="KW-1185">Reference proteome</keyword>
<dbReference type="RefSeq" id="XP_001882310.1">
    <property type="nucleotide sequence ID" value="XM_001882275.1"/>
</dbReference>
<dbReference type="EMBL" id="DS547106">
    <property type="protein sequence ID" value="EDR06937.1"/>
    <property type="molecule type" value="Genomic_DNA"/>
</dbReference>
<sequence length="371" mass="41062">MGTVINGGLVVVVVGDAYELDESIYMASNIYRHRHKSGSGHSPVSKANLTSSLMEFKAVGIATFLMAVGAVTVMWSVKSALGVNDAQEFGERIIYRPAATDEDYLDAYEVVPFEAEGWTWVEAEKRLMMRWVFVLASLCTLRRIIRAADELLWRKVILSYPELWSHMILLKVPQTYIVMGGALQSDSAFSPSKFVKQRRIPGNEASSADKFLGSLYGRFSWVTSAPNTRKPYAIYMSPLTALPVSPSLEVSGRLSLLILNVFSRTPTFAHSANESRFCSSLKLHPSLHRQLVYASQSPTACLPRATYTPRIHGFLSVFGASGEIQGGVDNGFEACPKLLNESPSFQKGPCMVVSWNFYVHSLSSERWGGPR</sequence>
<dbReference type="OrthoDB" id="5346979at2759"/>
<gene>
    <name evidence="1" type="ORF">LACBIDRAFT_328311</name>
</gene>
<dbReference type="HOGENOM" id="CLU_746106_0_0_1"/>
<evidence type="ECO:0000313" key="1">
    <source>
        <dbReference type="EMBL" id="EDR06937.1"/>
    </source>
</evidence>
<dbReference type="Proteomes" id="UP000001194">
    <property type="component" value="Unassembled WGS sequence"/>
</dbReference>
<dbReference type="KEGG" id="lbc:LACBIDRAFT_328311"/>
<organism evidence="2">
    <name type="scientific">Laccaria bicolor (strain S238N-H82 / ATCC MYA-4686)</name>
    <name type="common">Bicoloured deceiver</name>
    <name type="synonym">Laccaria laccata var. bicolor</name>
    <dbReference type="NCBI Taxonomy" id="486041"/>
    <lineage>
        <taxon>Eukaryota</taxon>
        <taxon>Fungi</taxon>
        <taxon>Dikarya</taxon>
        <taxon>Basidiomycota</taxon>
        <taxon>Agaricomycotina</taxon>
        <taxon>Agaricomycetes</taxon>
        <taxon>Agaricomycetidae</taxon>
        <taxon>Agaricales</taxon>
        <taxon>Agaricineae</taxon>
        <taxon>Hydnangiaceae</taxon>
        <taxon>Laccaria</taxon>
    </lineage>
</organism>
<reference evidence="1 2" key="1">
    <citation type="journal article" date="2008" name="Nature">
        <title>The genome of Laccaria bicolor provides insights into mycorrhizal symbiosis.</title>
        <authorList>
            <person name="Martin F."/>
            <person name="Aerts A."/>
            <person name="Ahren D."/>
            <person name="Brun A."/>
            <person name="Danchin E.G.J."/>
            <person name="Duchaussoy F."/>
            <person name="Gibon J."/>
            <person name="Kohler A."/>
            <person name="Lindquist E."/>
            <person name="Pereda V."/>
            <person name="Salamov A."/>
            <person name="Shapiro H.J."/>
            <person name="Wuyts J."/>
            <person name="Blaudez D."/>
            <person name="Buee M."/>
            <person name="Brokstein P."/>
            <person name="Canbaeck B."/>
            <person name="Cohen D."/>
            <person name="Courty P.E."/>
            <person name="Coutinho P.M."/>
            <person name="Delaruelle C."/>
            <person name="Detter J.C."/>
            <person name="Deveau A."/>
            <person name="DiFazio S."/>
            <person name="Duplessis S."/>
            <person name="Fraissinet-Tachet L."/>
            <person name="Lucic E."/>
            <person name="Frey-Klett P."/>
            <person name="Fourrey C."/>
            <person name="Feussner I."/>
            <person name="Gay G."/>
            <person name="Grimwood J."/>
            <person name="Hoegger P.J."/>
            <person name="Jain P."/>
            <person name="Kilaru S."/>
            <person name="Labbe J."/>
            <person name="Lin Y.C."/>
            <person name="Legue V."/>
            <person name="Le Tacon F."/>
            <person name="Marmeisse R."/>
            <person name="Melayah D."/>
            <person name="Montanini B."/>
            <person name="Muratet M."/>
            <person name="Nehls U."/>
            <person name="Niculita-Hirzel H."/>
            <person name="Oudot-Le Secq M.P."/>
            <person name="Peter M."/>
            <person name="Quesneville H."/>
            <person name="Rajashekar B."/>
            <person name="Reich M."/>
            <person name="Rouhier N."/>
            <person name="Schmutz J."/>
            <person name="Yin T."/>
            <person name="Chalot M."/>
            <person name="Henrissat B."/>
            <person name="Kuees U."/>
            <person name="Lucas S."/>
            <person name="Van de Peer Y."/>
            <person name="Podila G.K."/>
            <person name="Polle A."/>
            <person name="Pukkila P.J."/>
            <person name="Richardson P.M."/>
            <person name="Rouze P."/>
            <person name="Sanders I.R."/>
            <person name="Stajich J.E."/>
            <person name="Tunlid A."/>
            <person name="Tuskan G."/>
            <person name="Grigoriev I.V."/>
        </authorList>
    </citation>
    <scope>NUCLEOTIDE SEQUENCE [LARGE SCALE GENOMIC DNA]</scope>
    <source>
        <strain evidence="2">S238N-H82 / ATCC MYA-4686</strain>
    </source>
</reference>
<dbReference type="GeneID" id="6078033"/>
<dbReference type="InParanoid" id="B0DEH8"/>
<proteinExistence type="predicted"/>
<accession>B0DEH8</accession>
<evidence type="ECO:0000313" key="2">
    <source>
        <dbReference type="Proteomes" id="UP000001194"/>
    </source>
</evidence>